<feature type="binding site" evidence="1">
    <location>
        <position position="99"/>
    </location>
    <ligand>
        <name>Mg(2+)</name>
        <dbReference type="ChEBI" id="CHEBI:18420"/>
        <label>4</label>
    </ligand>
</feature>
<keyword evidence="1" id="KW-0067">ATP-binding</keyword>
<dbReference type="GO" id="GO:0005524">
    <property type="term" value="F:ATP binding"/>
    <property type="evidence" value="ECO:0007669"/>
    <property type="project" value="UniProtKB-UniRule"/>
</dbReference>
<keyword evidence="5" id="KW-1185">Reference proteome</keyword>
<dbReference type="Gene3D" id="3.90.650.10">
    <property type="entry name" value="PurM-like C-terminal domain"/>
    <property type="match status" value="1"/>
</dbReference>
<feature type="binding site" evidence="1">
    <location>
        <position position="203"/>
    </location>
    <ligand>
        <name>ATP</name>
        <dbReference type="ChEBI" id="CHEBI:30616"/>
    </ligand>
</feature>
<reference evidence="4 5" key="1">
    <citation type="submission" date="2018-11" db="EMBL/GenBank/DDBJ databases">
        <authorList>
            <person name="Da X."/>
        </authorList>
    </citation>
    <scope>NUCLEOTIDE SEQUENCE [LARGE SCALE GENOMIC DNA]</scope>
    <source>
        <strain evidence="4 5">S14-144</strain>
    </source>
</reference>
<dbReference type="SUPFAM" id="SSF56042">
    <property type="entry name" value="PurM C-terminal domain-like"/>
    <property type="match status" value="1"/>
</dbReference>
<dbReference type="CDD" id="cd02194">
    <property type="entry name" value="ThiL"/>
    <property type="match status" value="1"/>
</dbReference>
<comment type="caution">
    <text evidence="1">Lacks conserved residue(s) required for the propagation of feature annotation.</text>
</comment>
<dbReference type="SUPFAM" id="SSF55326">
    <property type="entry name" value="PurM N-terminal domain-like"/>
    <property type="match status" value="1"/>
</dbReference>
<dbReference type="GO" id="GO:0000287">
    <property type="term" value="F:magnesium ion binding"/>
    <property type="evidence" value="ECO:0007669"/>
    <property type="project" value="UniProtKB-UniRule"/>
</dbReference>
<keyword evidence="1" id="KW-0547">Nucleotide-binding</keyword>
<dbReference type="NCBIfam" id="TIGR01379">
    <property type="entry name" value="thiL"/>
    <property type="match status" value="1"/>
</dbReference>
<evidence type="ECO:0000313" key="5">
    <source>
        <dbReference type="Proteomes" id="UP000268084"/>
    </source>
</evidence>
<dbReference type="HAMAP" id="MF_02128">
    <property type="entry name" value="TMP_kinase"/>
    <property type="match status" value="1"/>
</dbReference>
<dbReference type="EC" id="2.7.4.16" evidence="1"/>
<organism evidence="4 5">
    <name type="scientific">Nakamurella antarctica</name>
    <dbReference type="NCBI Taxonomy" id="1902245"/>
    <lineage>
        <taxon>Bacteria</taxon>
        <taxon>Bacillati</taxon>
        <taxon>Actinomycetota</taxon>
        <taxon>Actinomycetes</taxon>
        <taxon>Nakamurellales</taxon>
        <taxon>Nakamurellaceae</taxon>
        <taxon>Nakamurella</taxon>
    </lineage>
</organism>
<feature type="region of interest" description="Disordered" evidence="2">
    <location>
        <begin position="1"/>
        <end position="53"/>
    </location>
</feature>
<feature type="binding site" evidence="1">
    <location>
        <position position="178"/>
    </location>
    <ligand>
        <name>Mg(2+)</name>
        <dbReference type="ChEBI" id="CHEBI:18420"/>
        <label>1</label>
    </ligand>
</feature>
<evidence type="ECO:0000259" key="3">
    <source>
        <dbReference type="Pfam" id="PF00586"/>
    </source>
</evidence>
<comment type="miscellaneous">
    <text evidence="1">Reaction mechanism of ThiL seems to utilize a direct, inline transfer of the gamma-phosphate of ATP to TMP rather than a phosphorylated enzyme intermediate.</text>
</comment>
<dbReference type="InterPro" id="IPR016188">
    <property type="entry name" value="PurM-like_N"/>
</dbReference>
<dbReference type="InterPro" id="IPR036921">
    <property type="entry name" value="PurM-like_N_sf"/>
</dbReference>
<proteinExistence type="inferred from homology"/>
<dbReference type="NCBIfam" id="NF004351">
    <property type="entry name" value="PRK05731.1-4"/>
    <property type="match status" value="1"/>
</dbReference>
<feature type="binding site" evidence="1">
    <location>
        <position position="130"/>
    </location>
    <ligand>
        <name>Mg(2+)</name>
        <dbReference type="ChEBI" id="CHEBI:18420"/>
        <label>4</label>
    </ligand>
</feature>
<keyword evidence="1 4" id="KW-0418">Kinase</keyword>
<keyword evidence="1 4" id="KW-0808">Transferase</keyword>
<feature type="binding site" evidence="1">
    <location>
        <begin position="177"/>
        <end position="178"/>
    </location>
    <ligand>
        <name>ATP</name>
        <dbReference type="ChEBI" id="CHEBI:30616"/>
    </ligand>
</feature>
<sequence length="365" mass="37016">MRHHGRTSSNAIRSAGVFTPEPGLGPETRSPNINLEVPISTPPATVSGRSSDRRTLAEVGEFDLIDTVTAHGQQPASTILGPGDDAAIISAPDGRVVVSVDMFVNGVHFRTDWASGEQIGRRAALASLADLAAMGAAPTAMVIAISAPADTPAELIEGIGRGLHEVAAQVGAGIVGGDMTRSDVLSIAVTVMGDLQGADPVLRSGAKPGETLAVAGRLGWAAAGLAVLSRGFRSPMVMVSAYREPQPPLVAGITAASFGATSMIDISDGLLADVGHIAAASHVAINIRTAALDLHPRLVEVASALGKDAMTWLLTGGDDHALVATFPAGSAMPPGFTAIGTVTQGSGVTVDGAPFDGPAGWDHYR</sequence>
<keyword evidence="1" id="KW-0784">Thiamine biosynthesis</keyword>
<dbReference type="Pfam" id="PF00586">
    <property type="entry name" value="AIRS"/>
    <property type="match status" value="1"/>
</dbReference>
<dbReference type="KEGG" id="nak:EH165_10265"/>
<dbReference type="PIRSF" id="PIRSF005303">
    <property type="entry name" value="Thiam_monoph_kin"/>
    <property type="match status" value="1"/>
</dbReference>
<dbReference type="OrthoDB" id="9802811at2"/>
<dbReference type="GO" id="GO:0009229">
    <property type="term" value="P:thiamine diphosphate biosynthetic process"/>
    <property type="evidence" value="ECO:0007669"/>
    <property type="project" value="UniProtKB-UniRule"/>
</dbReference>
<keyword evidence="1" id="KW-0479">Metal-binding</keyword>
<comment type="pathway">
    <text evidence="1">Cofactor biosynthesis; thiamine diphosphate biosynthesis; thiamine diphosphate from thiamine phosphate: step 1/1.</text>
</comment>
<dbReference type="PANTHER" id="PTHR30270:SF0">
    <property type="entry name" value="THIAMINE-MONOPHOSPHATE KINASE"/>
    <property type="match status" value="1"/>
</dbReference>
<feature type="binding site" evidence="1">
    <location>
        <position position="130"/>
    </location>
    <ligand>
        <name>Mg(2+)</name>
        <dbReference type="ChEBI" id="CHEBI:18420"/>
        <label>2</label>
    </ligand>
</feature>
<feature type="binding site" evidence="1">
    <location>
        <position position="318"/>
    </location>
    <ligand>
        <name>substrate</name>
    </ligand>
</feature>
<evidence type="ECO:0000256" key="1">
    <source>
        <dbReference type="HAMAP-Rule" id="MF_02128"/>
    </source>
</evidence>
<dbReference type="AlphaFoldDB" id="A0A3G8ZWR1"/>
<feature type="binding site" evidence="1">
    <location>
        <position position="101"/>
    </location>
    <ligand>
        <name>Mg(2+)</name>
        <dbReference type="ChEBI" id="CHEBI:18420"/>
        <label>2</label>
    </ligand>
</feature>
<feature type="binding site" evidence="1">
    <location>
        <position position="101"/>
    </location>
    <ligand>
        <name>Mg(2+)</name>
        <dbReference type="ChEBI" id="CHEBI:18420"/>
        <label>1</label>
    </ligand>
</feature>
<comment type="function">
    <text evidence="1">Catalyzes the ATP-dependent phosphorylation of thiamine-monophosphate (TMP) to form thiamine-pyrophosphate (TPP), the active form of vitamin B1.</text>
</comment>
<dbReference type="Gene3D" id="3.30.1330.10">
    <property type="entry name" value="PurM-like, N-terminal domain"/>
    <property type="match status" value="1"/>
</dbReference>
<evidence type="ECO:0000313" key="4">
    <source>
        <dbReference type="EMBL" id="AZI58466.1"/>
    </source>
</evidence>
<dbReference type="InterPro" id="IPR006283">
    <property type="entry name" value="ThiL-like"/>
</dbReference>
<feature type="binding site" evidence="1">
    <location>
        <position position="267"/>
    </location>
    <ligand>
        <name>ATP</name>
        <dbReference type="ChEBI" id="CHEBI:30616"/>
    </ligand>
</feature>
<dbReference type="UniPathway" id="UPA00060">
    <property type="reaction ID" value="UER00142"/>
</dbReference>
<dbReference type="Proteomes" id="UP000268084">
    <property type="component" value="Chromosome"/>
</dbReference>
<keyword evidence="1" id="KW-0460">Magnesium</keyword>
<comment type="catalytic activity">
    <reaction evidence="1">
        <text>thiamine phosphate + ATP = thiamine diphosphate + ADP</text>
        <dbReference type="Rhea" id="RHEA:15913"/>
        <dbReference type="ChEBI" id="CHEBI:30616"/>
        <dbReference type="ChEBI" id="CHEBI:37575"/>
        <dbReference type="ChEBI" id="CHEBI:58937"/>
        <dbReference type="ChEBI" id="CHEBI:456216"/>
        <dbReference type="EC" id="2.7.4.16"/>
    </reaction>
</comment>
<feature type="binding site" evidence="1">
    <location>
        <position position="265"/>
    </location>
    <ligand>
        <name>Mg(2+)</name>
        <dbReference type="ChEBI" id="CHEBI:18420"/>
        <label>3</label>
    </ligand>
</feature>
<comment type="similarity">
    <text evidence="1">Belongs to the thiamine-monophosphate kinase family.</text>
</comment>
<name>A0A3G8ZWR1_9ACTN</name>
<feature type="binding site" evidence="1">
    <location>
        <position position="361"/>
    </location>
    <ligand>
        <name>substrate</name>
    </ligand>
</feature>
<accession>A0A3G8ZWR1</accession>
<feature type="domain" description="PurM-like N-terminal" evidence="3">
    <location>
        <begin position="83"/>
        <end position="193"/>
    </location>
</feature>
<feature type="binding site" evidence="1">
    <location>
        <position position="108"/>
    </location>
    <ligand>
        <name>substrate</name>
    </ligand>
</feature>
<dbReference type="GO" id="GO:0009228">
    <property type="term" value="P:thiamine biosynthetic process"/>
    <property type="evidence" value="ECO:0007669"/>
    <property type="project" value="UniProtKB-KW"/>
</dbReference>
<feature type="binding site" evidence="1">
    <location>
        <position position="268"/>
    </location>
    <ligand>
        <name>Mg(2+)</name>
        <dbReference type="ChEBI" id="CHEBI:18420"/>
        <label>5</label>
    </ligand>
</feature>
<gene>
    <name evidence="1" type="primary">thiL</name>
    <name evidence="4" type="ORF">EH165_10265</name>
</gene>
<dbReference type="PANTHER" id="PTHR30270">
    <property type="entry name" value="THIAMINE-MONOPHOSPHATE KINASE"/>
    <property type="match status" value="1"/>
</dbReference>
<dbReference type="GO" id="GO:0009030">
    <property type="term" value="F:thiamine-phosphate kinase activity"/>
    <property type="evidence" value="ECO:0007669"/>
    <property type="project" value="UniProtKB-UniRule"/>
</dbReference>
<feature type="binding site" evidence="1">
    <location>
        <position position="130"/>
    </location>
    <ligand>
        <name>Mg(2+)</name>
        <dbReference type="ChEBI" id="CHEBI:18420"/>
        <label>3</label>
    </ligand>
</feature>
<feature type="binding site" evidence="1">
    <location>
        <position position="85"/>
    </location>
    <ligand>
        <name>Mg(2+)</name>
        <dbReference type="ChEBI" id="CHEBI:18420"/>
        <label>3</label>
    </ligand>
</feature>
<protein>
    <recommendedName>
        <fullName evidence="1">Thiamine-monophosphate kinase</fullName>
        <shortName evidence="1">TMP kinase</shortName>
        <shortName evidence="1">Thiamine-phosphate kinase</shortName>
        <ecNumber evidence="1">2.7.4.16</ecNumber>
    </recommendedName>
</protein>
<feature type="binding site" evidence="1">
    <location>
        <position position="85"/>
    </location>
    <ligand>
        <name>Mg(2+)</name>
        <dbReference type="ChEBI" id="CHEBI:18420"/>
        <label>4</label>
    </ligand>
</feature>
<dbReference type="InterPro" id="IPR036676">
    <property type="entry name" value="PurM-like_C_sf"/>
</dbReference>
<reference evidence="4 5" key="2">
    <citation type="submission" date="2018-12" db="EMBL/GenBank/DDBJ databases">
        <title>Nakamurella antarcticus sp. nov., isolated from Antarctica South Shetland Islands soil.</title>
        <authorList>
            <person name="Peng F."/>
        </authorList>
    </citation>
    <scope>NUCLEOTIDE SEQUENCE [LARGE SCALE GENOMIC DNA]</scope>
    <source>
        <strain evidence="4 5">S14-144</strain>
    </source>
</reference>
<evidence type="ECO:0000256" key="2">
    <source>
        <dbReference type="SAM" id="MobiDB-lite"/>
    </source>
</evidence>
<dbReference type="EMBL" id="CP034170">
    <property type="protein sequence ID" value="AZI58466.1"/>
    <property type="molecule type" value="Genomic_DNA"/>
</dbReference>